<dbReference type="RefSeq" id="WP_311935381.1">
    <property type="nucleotide sequence ID" value="NZ_JAVSCK010000001.1"/>
</dbReference>
<dbReference type="PANTHER" id="PTHR43581">
    <property type="entry name" value="ATP/GTP PHOSPHATASE"/>
    <property type="match status" value="1"/>
</dbReference>
<gene>
    <name evidence="3" type="ORF">ACFQ2E_01425</name>
</gene>
<keyword evidence="3" id="KW-0540">Nuclease</keyword>
<evidence type="ECO:0000259" key="2">
    <source>
        <dbReference type="Pfam" id="PF13304"/>
    </source>
</evidence>
<keyword evidence="3" id="KW-0378">Hydrolase</keyword>
<organism evidence="3 4">
    <name type="scientific">Hwangdonia seohaensis</name>
    <dbReference type="NCBI Taxonomy" id="1240727"/>
    <lineage>
        <taxon>Bacteria</taxon>
        <taxon>Pseudomonadati</taxon>
        <taxon>Bacteroidota</taxon>
        <taxon>Flavobacteriia</taxon>
        <taxon>Flavobacteriales</taxon>
        <taxon>Flavobacteriaceae</taxon>
        <taxon>Hwangdonia</taxon>
    </lineage>
</organism>
<reference evidence="4" key="1">
    <citation type="journal article" date="2019" name="Int. J. Syst. Evol. Microbiol.">
        <title>The Global Catalogue of Microorganisms (GCM) 10K type strain sequencing project: providing services to taxonomists for standard genome sequencing and annotation.</title>
        <authorList>
            <consortium name="The Broad Institute Genomics Platform"/>
            <consortium name="The Broad Institute Genome Sequencing Center for Infectious Disease"/>
            <person name="Wu L."/>
            <person name="Ma J."/>
        </authorList>
    </citation>
    <scope>NUCLEOTIDE SEQUENCE [LARGE SCALE GENOMIC DNA]</scope>
    <source>
        <strain evidence="4">CCUG 63246</strain>
    </source>
</reference>
<evidence type="ECO:0000259" key="1">
    <source>
        <dbReference type="Pfam" id="PF13175"/>
    </source>
</evidence>
<sequence length="557" mass="63571">MIIDSKIIVKNYKCFDSDVGGGFNKIVPINLIIGKNNSGKSSLIDLIQFLIDGNEIFINTGRDSKSAEVIVDYILNEKSVVRAFPANTGGGGIPGNHLEYGRQFIGKKYTYKLIGKGQKSFVNIETDFVSNAYSYFNQLANIIELPFAGKVFCNISAERDIIPELSEDKIIFSSNGAGTTNAIQGILNRTDKDSRLVEKTLLDELNKIVNPDILFTRILVQLDKGYWELFFEDNKQKRISLSKMGSGVKTVLLVLLNLVVRPKIENKNPSSYVFAFEELENNLHPSLQRRLYDYIKKYSKKHSAYFFLTTHSNVVIDSFGTDENSQLIHVSNDGDKSTCKTILSYNDAKQILNDLGIKASDILQSNGVIWVEGPSDRNFINKWIEILNPELKEGLHYVIMFYGGKLLSNLSFDFEWLKKEVIPLLKINRNAYVVIDRDGKNINAKLNETKIRIQEEIGEERCWITKGREIENYLSDATLTNWFRNKHKVKVEIINKKDIKLEDNILNTDTKVKFKYNLNKTIHSSEIVEFIDESSLDVLDLKQNLNQLIEAIMTWNE</sequence>
<dbReference type="Pfam" id="PF13304">
    <property type="entry name" value="AAA_21"/>
    <property type="match status" value="1"/>
</dbReference>
<keyword evidence="3" id="KW-0255">Endonuclease</keyword>
<feature type="domain" description="ATPase AAA-type core" evidence="2">
    <location>
        <begin position="29"/>
        <end position="84"/>
    </location>
</feature>
<dbReference type="InterPro" id="IPR051396">
    <property type="entry name" value="Bact_Antivir_Def_Nuclease"/>
</dbReference>
<feature type="domain" description="Endonuclease GajA/Old nuclease/RecF-like AAA" evidence="1">
    <location>
        <begin position="175"/>
        <end position="315"/>
    </location>
</feature>
<dbReference type="InterPro" id="IPR041685">
    <property type="entry name" value="AAA_GajA/Old/RecF-like"/>
</dbReference>
<comment type="caution">
    <text evidence="3">The sequence shown here is derived from an EMBL/GenBank/DDBJ whole genome shotgun (WGS) entry which is preliminary data.</text>
</comment>
<dbReference type="Pfam" id="PF13175">
    <property type="entry name" value="AAA_15"/>
    <property type="match status" value="1"/>
</dbReference>
<dbReference type="Gene3D" id="3.40.50.300">
    <property type="entry name" value="P-loop containing nucleotide triphosphate hydrolases"/>
    <property type="match status" value="1"/>
</dbReference>
<name>A0ABW3R7K0_9FLAO</name>
<dbReference type="SUPFAM" id="SSF52540">
    <property type="entry name" value="P-loop containing nucleoside triphosphate hydrolases"/>
    <property type="match status" value="1"/>
</dbReference>
<dbReference type="InterPro" id="IPR027417">
    <property type="entry name" value="P-loop_NTPase"/>
</dbReference>
<dbReference type="PANTHER" id="PTHR43581:SF4">
    <property type="entry name" value="ATP_GTP PHOSPHATASE"/>
    <property type="match status" value="1"/>
</dbReference>
<dbReference type="InterPro" id="IPR003959">
    <property type="entry name" value="ATPase_AAA_core"/>
</dbReference>
<keyword evidence="4" id="KW-1185">Reference proteome</keyword>
<evidence type="ECO:0000313" key="4">
    <source>
        <dbReference type="Proteomes" id="UP001597163"/>
    </source>
</evidence>
<dbReference type="GO" id="GO:0004519">
    <property type="term" value="F:endonuclease activity"/>
    <property type="evidence" value="ECO:0007669"/>
    <property type="project" value="UniProtKB-KW"/>
</dbReference>
<dbReference type="EMBL" id="JBHTLJ010000001">
    <property type="protein sequence ID" value="MFD1161056.1"/>
    <property type="molecule type" value="Genomic_DNA"/>
</dbReference>
<proteinExistence type="predicted"/>
<dbReference type="Proteomes" id="UP001597163">
    <property type="component" value="Unassembled WGS sequence"/>
</dbReference>
<protein>
    <submittedName>
        <fullName evidence="3">ATP-dependent endonuclease</fullName>
    </submittedName>
</protein>
<evidence type="ECO:0000313" key="3">
    <source>
        <dbReference type="EMBL" id="MFD1161056.1"/>
    </source>
</evidence>
<accession>A0ABW3R7K0</accession>